<keyword evidence="8" id="KW-1185">Reference proteome</keyword>
<feature type="domain" description="O-antigen ligase-related" evidence="6">
    <location>
        <begin position="214"/>
        <end position="357"/>
    </location>
</feature>
<organism evidence="7 8">
    <name type="scientific">Sinorhizobium numidicum</name>
    <dbReference type="NCBI Taxonomy" id="680248"/>
    <lineage>
        <taxon>Bacteria</taxon>
        <taxon>Pseudomonadati</taxon>
        <taxon>Pseudomonadota</taxon>
        <taxon>Alphaproteobacteria</taxon>
        <taxon>Hyphomicrobiales</taxon>
        <taxon>Rhizobiaceae</taxon>
        <taxon>Sinorhizobium/Ensifer group</taxon>
        <taxon>Sinorhizobium</taxon>
    </lineage>
</organism>
<evidence type="ECO:0000256" key="2">
    <source>
        <dbReference type="ARBA" id="ARBA00022692"/>
    </source>
</evidence>
<sequence>MRSPTAEVTAPVIPDRNVFGVTLFMAIFLFLLITIDPYVDLTGAAILDPSAENSNRLNQIITLLIFGGMLINGLQHSLRSIILRPRWLHAAIFGWFLFTALLSNHPFLGIKALILAIIVQINASIFLLLPSSERQFAKLLATGTLIMLGIAYFGVILMPEVSIHQASELREPMNAGFWRGHFPHKNVAAGAMVIASFFGFFVMSVWSRGIGLAILALSCFFLIHTGGKSASAMLPAVLILAWLFERFRVLRIPIAVGGVATYNLLAVGPSVIRPLGEFVSSLGIDATFTNRADIWRFAFSAISEKPITGYGLKGFWQTSELVHSGGTVETWAVQAYNGHNGYLDILLHTGIPGLILTLILVLFLPLRDLNRRDESGMHSNMTRLFVRIWLYALFNAGLESIFFNSGSLLWFIFVVALYAFRLRSENLVSPTAEITGAETGVKQTR</sequence>
<evidence type="ECO:0000256" key="1">
    <source>
        <dbReference type="ARBA" id="ARBA00004141"/>
    </source>
</evidence>
<proteinExistence type="predicted"/>
<dbReference type="PANTHER" id="PTHR37422">
    <property type="entry name" value="TEICHURONIC ACID BIOSYNTHESIS PROTEIN TUAE"/>
    <property type="match status" value="1"/>
</dbReference>
<dbReference type="Proteomes" id="UP001235547">
    <property type="component" value="Chromosome 2"/>
</dbReference>
<accession>A0ABY8CN75</accession>
<dbReference type="InterPro" id="IPR051533">
    <property type="entry name" value="WaaL-like"/>
</dbReference>
<gene>
    <name evidence="7" type="ORF">PYH38_001516</name>
</gene>
<comment type="subcellular location">
    <subcellularLocation>
        <location evidence="1">Membrane</location>
        <topology evidence="1">Multi-pass membrane protein</topology>
    </subcellularLocation>
</comment>
<dbReference type="RefSeq" id="WP_280730817.1">
    <property type="nucleotide sequence ID" value="NZ_CP120367.1"/>
</dbReference>
<evidence type="ECO:0000313" key="7">
    <source>
        <dbReference type="EMBL" id="WEX80116.1"/>
    </source>
</evidence>
<feature type="transmembrane region" description="Helical" evidence="5">
    <location>
        <begin position="213"/>
        <end position="244"/>
    </location>
</feature>
<keyword evidence="7" id="KW-0436">Ligase</keyword>
<evidence type="ECO:0000256" key="4">
    <source>
        <dbReference type="ARBA" id="ARBA00023136"/>
    </source>
</evidence>
<keyword evidence="4 5" id="KW-0472">Membrane</keyword>
<protein>
    <submittedName>
        <fullName evidence="7">O-antigen ligase family protein</fullName>
    </submittedName>
</protein>
<feature type="transmembrane region" description="Helical" evidence="5">
    <location>
        <begin position="136"/>
        <end position="158"/>
    </location>
</feature>
<feature type="transmembrane region" description="Helical" evidence="5">
    <location>
        <begin position="345"/>
        <end position="367"/>
    </location>
</feature>
<reference evidence="7 8" key="1">
    <citation type="submission" date="2023-03" db="EMBL/GenBank/DDBJ databases">
        <authorList>
            <person name="Kaur S."/>
            <person name="Espinosa-Saiz D."/>
            <person name="Velazquez E."/>
            <person name="Menendez E."/>
            <person name="diCenzo G.C."/>
        </authorList>
    </citation>
    <scope>NUCLEOTIDE SEQUENCE [LARGE SCALE GENOMIC DNA]</scope>
    <source>
        <strain evidence="7 8">LMG 27395</strain>
    </source>
</reference>
<feature type="transmembrane region" description="Helical" evidence="5">
    <location>
        <begin position="87"/>
        <end position="104"/>
    </location>
</feature>
<dbReference type="InterPro" id="IPR007016">
    <property type="entry name" value="O-antigen_ligase-rel_domated"/>
</dbReference>
<keyword evidence="2 5" id="KW-0812">Transmembrane</keyword>
<dbReference type="GO" id="GO:0016874">
    <property type="term" value="F:ligase activity"/>
    <property type="evidence" value="ECO:0007669"/>
    <property type="project" value="UniProtKB-KW"/>
</dbReference>
<feature type="transmembrane region" description="Helical" evidence="5">
    <location>
        <begin position="59"/>
        <end position="75"/>
    </location>
</feature>
<evidence type="ECO:0000256" key="5">
    <source>
        <dbReference type="SAM" id="Phobius"/>
    </source>
</evidence>
<keyword evidence="3 5" id="KW-1133">Transmembrane helix</keyword>
<feature type="transmembrane region" description="Helical" evidence="5">
    <location>
        <begin position="187"/>
        <end position="206"/>
    </location>
</feature>
<name>A0ABY8CN75_9HYPH</name>
<evidence type="ECO:0000259" key="6">
    <source>
        <dbReference type="Pfam" id="PF04932"/>
    </source>
</evidence>
<feature type="transmembrane region" description="Helical" evidence="5">
    <location>
        <begin position="21"/>
        <end position="39"/>
    </location>
</feature>
<feature type="transmembrane region" description="Helical" evidence="5">
    <location>
        <begin position="110"/>
        <end position="129"/>
    </location>
</feature>
<dbReference type="Pfam" id="PF04932">
    <property type="entry name" value="Wzy_C"/>
    <property type="match status" value="1"/>
</dbReference>
<evidence type="ECO:0000256" key="3">
    <source>
        <dbReference type="ARBA" id="ARBA00022989"/>
    </source>
</evidence>
<dbReference type="PANTHER" id="PTHR37422:SF21">
    <property type="entry name" value="EXOQ-LIKE PROTEIN"/>
    <property type="match status" value="1"/>
</dbReference>
<evidence type="ECO:0000313" key="8">
    <source>
        <dbReference type="Proteomes" id="UP001235547"/>
    </source>
</evidence>
<feature type="transmembrane region" description="Helical" evidence="5">
    <location>
        <begin position="388"/>
        <end position="420"/>
    </location>
</feature>
<dbReference type="EMBL" id="CP120370">
    <property type="protein sequence ID" value="WEX80116.1"/>
    <property type="molecule type" value="Genomic_DNA"/>
</dbReference>